<dbReference type="GO" id="GO:0071949">
    <property type="term" value="F:FAD binding"/>
    <property type="evidence" value="ECO:0007669"/>
    <property type="project" value="InterPro"/>
</dbReference>
<dbReference type="SUPFAM" id="SSF51905">
    <property type="entry name" value="FAD/NAD(P)-binding domain"/>
    <property type="match status" value="1"/>
</dbReference>
<evidence type="ECO:0000256" key="6">
    <source>
        <dbReference type="ARBA" id="ARBA00039101"/>
    </source>
</evidence>
<evidence type="ECO:0000256" key="2">
    <source>
        <dbReference type="ARBA" id="ARBA00006730"/>
    </source>
</evidence>
<organism evidence="10 11">
    <name type="scientific">Teredinibacter turnerae (strain ATCC 39867 / T7901)</name>
    <dbReference type="NCBI Taxonomy" id="377629"/>
    <lineage>
        <taxon>Bacteria</taxon>
        <taxon>Pseudomonadati</taxon>
        <taxon>Pseudomonadota</taxon>
        <taxon>Gammaproteobacteria</taxon>
        <taxon>Cellvibrionales</taxon>
        <taxon>Cellvibrionaceae</taxon>
        <taxon>Teredinibacter</taxon>
    </lineage>
</organism>
<evidence type="ECO:0000256" key="3">
    <source>
        <dbReference type="ARBA" id="ARBA00022630"/>
    </source>
</evidence>
<proteinExistence type="inferred from homology"/>
<dbReference type="EC" id="1.4.3.3" evidence="6"/>
<dbReference type="RefSeq" id="WP_015817172.1">
    <property type="nucleotide sequence ID" value="NC_012997.1"/>
</dbReference>
<dbReference type="GO" id="GO:0046416">
    <property type="term" value="P:D-amino acid metabolic process"/>
    <property type="evidence" value="ECO:0007669"/>
    <property type="project" value="InterPro"/>
</dbReference>
<dbReference type="eggNOG" id="COG0665">
    <property type="taxonomic scope" value="Bacteria"/>
</dbReference>
<dbReference type="InterPro" id="IPR006076">
    <property type="entry name" value="FAD-dep_OxRdtase"/>
</dbReference>
<dbReference type="InterPro" id="IPR023209">
    <property type="entry name" value="DAO"/>
</dbReference>
<keyword evidence="3" id="KW-0285">Flavoprotein</keyword>
<dbReference type="InterPro" id="IPR036188">
    <property type="entry name" value="FAD/NAD-bd_sf"/>
</dbReference>
<protein>
    <recommendedName>
        <fullName evidence="7">D-amino-acid oxidase</fullName>
        <ecNumber evidence="6">1.4.3.3</ecNumber>
    </recommendedName>
</protein>
<keyword evidence="5" id="KW-0560">Oxidoreductase</keyword>
<dbReference type="GO" id="GO:0003884">
    <property type="term" value="F:D-amino-acid oxidase activity"/>
    <property type="evidence" value="ECO:0007669"/>
    <property type="project" value="UniProtKB-EC"/>
</dbReference>
<evidence type="ECO:0000256" key="4">
    <source>
        <dbReference type="ARBA" id="ARBA00022827"/>
    </source>
</evidence>
<reference evidence="10 11" key="1">
    <citation type="journal article" date="2009" name="PLoS ONE">
        <title>The complete genome of Teredinibacter turnerae T7901: an intracellular endosymbiont of marine wood-boring bivalves (shipworms).</title>
        <authorList>
            <person name="Yang J.C."/>
            <person name="Madupu R."/>
            <person name="Durkin A.S."/>
            <person name="Ekborg N.A."/>
            <person name="Pedamallu C.S."/>
            <person name="Hostetler J.B."/>
            <person name="Radune D."/>
            <person name="Toms B.S."/>
            <person name="Henrissat B."/>
            <person name="Coutinho P.M."/>
            <person name="Schwarz S."/>
            <person name="Field L."/>
            <person name="Trindade-Silva A.E."/>
            <person name="Soares C.A.G."/>
            <person name="Elshahawi S."/>
            <person name="Hanora A."/>
            <person name="Schmidt E.W."/>
            <person name="Haygood M.G."/>
            <person name="Posfai J."/>
            <person name="Benner J."/>
            <person name="Madinger C."/>
            <person name="Nove J."/>
            <person name="Anton B."/>
            <person name="Chaudhary K."/>
            <person name="Foster J."/>
            <person name="Holman A."/>
            <person name="Kumar S."/>
            <person name="Lessard P.A."/>
            <person name="Luyten Y.A."/>
            <person name="Slatko B."/>
            <person name="Wood N."/>
            <person name="Wu B."/>
            <person name="Teplitski M."/>
            <person name="Mougous J.D."/>
            <person name="Ward N."/>
            <person name="Eisen J.A."/>
            <person name="Badger J.H."/>
            <person name="Distel D.L."/>
        </authorList>
    </citation>
    <scope>NUCLEOTIDE SEQUENCE [LARGE SCALE GENOMIC DNA]</scope>
    <source>
        <strain evidence="11">ATCC 39867 / T7901</strain>
    </source>
</reference>
<dbReference type="PANTHER" id="PTHR11530">
    <property type="entry name" value="D-AMINO ACID OXIDASE"/>
    <property type="match status" value="1"/>
</dbReference>
<evidence type="ECO:0000256" key="1">
    <source>
        <dbReference type="ARBA" id="ARBA00001974"/>
    </source>
</evidence>
<evidence type="ECO:0000256" key="8">
    <source>
        <dbReference type="ARBA" id="ARBA00049547"/>
    </source>
</evidence>
<evidence type="ECO:0000313" key="10">
    <source>
        <dbReference type="EMBL" id="ACR11060.1"/>
    </source>
</evidence>
<keyword evidence="11" id="KW-1185">Reference proteome</keyword>
<evidence type="ECO:0000313" key="11">
    <source>
        <dbReference type="Proteomes" id="UP000009080"/>
    </source>
</evidence>
<dbReference type="STRING" id="377629.TERTU_2621"/>
<dbReference type="Proteomes" id="UP000009080">
    <property type="component" value="Chromosome"/>
</dbReference>
<dbReference type="OrthoDB" id="9790035at2"/>
<dbReference type="AlphaFoldDB" id="C5BLU9"/>
<name>C5BLU9_TERTT</name>
<feature type="domain" description="FAD dependent oxidoreductase" evidence="9">
    <location>
        <begin position="21"/>
        <end position="352"/>
    </location>
</feature>
<gene>
    <name evidence="10" type="ordered locus">TERTU_2621</name>
</gene>
<dbReference type="KEGG" id="ttu:TERTU_2621"/>
<sequence>MTAPTHDFSVSTRLESAPFNIAIAGGGLLGRLLSWKLLELGHQVTLFEAGSFALPKAAAYTAAGMISPFNEVAVSNRLIFDIGMRSVRLWETWLGALPLSLSTMYQRRGSLVVCHPQDASELHQLHQELQFHLGEDNSARWVNSDDIGSLEPDLTQFEQGLYLPSEAHIDNCAFMDGLLHHIQKAGAILVENAQVALSSSPQINGKPLTGYDLIFDVRGFGAKESNPQVRGVRGEVLWVETREVAFTRPVRLLHPRYKLYVVPRANHSYILGATEIESEDLTPVSIHSCLELTSALYTLNPAFAEARITKLDVNLRPGLMDNMPHIDTTICGEVPVIAINGLYRHGYLLAPTLVEHALAQLNEAAPALPFTAQLVNSVNPDVSHAHD</sequence>
<dbReference type="Pfam" id="PF01266">
    <property type="entry name" value="DAO"/>
    <property type="match status" value="1"/>
</dbReference>
<dbReference type="PANTHER" id="PTHR11530:SF11">
    <property type="entry name" value="D-ASPARTATE OXIDASE"/>
    <property type="match status" value="1"/>
</dbReference>
<evidence type="ECO:0000259" key="9">
    <source>
        <dbReference type="Pfam" id="PF01266"/>
    </source>
</evidence>
<dbReference type="HOGENOM" id="CLU_007884_1_0_6"/>
<dbReference type="Gene3D" id="3.50.50.60">
    <property type="entry name" value="FAD/NAD(P)-binding domain"/>
    <property type="match status" value="1"/>
</dbReference>
<dbReference type="SUPFAM" id="SSF54373">
    <property type="entry name" value="FAD-linked reductases, C-terminal domain"/>
    <property type="match status" value="1"/>
</dbReference>
<accession>C5BLU9</accession>
<evidence type="ECO:0000256" key="5">
    <source>
        <dbReference type="ARBA" id="ARBA00023002"/>
    </source>
</evidence>
<keyword evidence="4" id="KW-0274">FAD</keyword>
<dbReference type="EMBL" id="CP001614">
    <property type="protein sequence ID" value="ACR11060.1"/>
    <property type="molecule type" value="Genomic_DNA"/>
</dbReference>
<evidence type="ECO:0000256" key="7">
    <source>
        <dbReference type="ARBA" id="ARBA00039751"/>
    </source>
</evidence>
<comment type="catalytic activity">
    <reaction evidence="8">
        <text>a D-alpha-amino acid + O2 + H2O = a 2-oxocarboxylate + H2O2 + NH4(+)</text>
        <dbReference type="Rhea" id="RHEA:21816"/>
        <dbReference type="ChEBI" id="CHEBI:15377"/>
        <dbReference type="ChEBI" id="CHEBI:15379"/>
        <dbReference type="ChEBI" id="CHEBI:16240"/>
        <dbReference type="ChEBI" id="CHEBI:28938"/>
        <dbReference type="ChEBI" id="CHEBI:35179"/>
        <dbReference type="ChEBI" id="CHEBI:59871"/>
        <dbReference type="EC" id="1.4.3.3"/>
    </reaction>
    <physiologicalReaction direction="left-to-right" evidence="8">
        <dbReference type="Rhea" id="RHEA:21817"/>
    </physiologicalReaction>
</comment>
<comment type="cofactor">
    <cofactor evidence="1">
        <name>FAD</name>
        <dbReference type="ChEBI" id="CHEBI:57692"/>
    </cofactor>
</comment>
<comment type="similarity">
    <text evidence="2">Belongs to the DAMOX/DASOX family.</text>
</comment>
<dbReference type="Gene3D" id="3.30.9.10">
    <property type="entry name" value="D-Amino Acid Oxidase, subunit A, domain 2"/>
    <property type="match status" value="2"/>
</dbReference>